<dbReference type="AlphaFoldDB" id="A0A453Q3F2"/>
<accession>A0A453Q3F2</accession>
<name>A0A453Q3F2_AEGTS</name>
<keyword evidence="2" id="KW-1185">Reference proteome</keyword>
<reference evidence="1" key="5">
    <citation type="journal article" date="2021" name="G3 (Bethesda)">
        <title>Aegilops tauschii genome assembly Aet v5.0 features greater sequence contiguity and improved annotation.</title>
        <authorList>
            <person name="Wang L."/>
            <person name="Zhu T."/>
            <person name="Rodriguez J.C."/>
            <person name="Deal K.R."/>
            <person name="Dubcovsky J."/>
            <person name="McGuire P.E."/>
            <person name="Lux T."/>
            <person name="Spannagl M."/>
            <person name="Mayer K.F.X."/>
            <person name="Baldrich P."/>
            <person name="Meyers B.C."/>
            <person name="Huo N."/>
            <person name="Gu Y.Q."/>
            <person name="Zhou H."/>
            <person name="Devos K.M."/>
            <person name="Bennetzen J.L."/>
            <person name="Unver T."/>
            <person name="Budak H."/>
            <person name="Gulick P.J."/>
            <person name="Galiba G."/>
            <person name="Kalapos B."/>
            <person name="Nelson D.R."/>
            <person name="Li P."/>
            <person name="You F.M."/>
            <person name="Luo M.C."/>
            <person name="Dvorak J."/>
        </authorList>
    </citation>
    <scope>NUCLEOTIDE SEQUENCE [LARGE SCALE GENOMIC DNA]</scope>
    <source>
        <strain evidence="1">cv. AL8/78</strain>
    </source>
</reference>
<dbReference type="Proteomes" id="UP000015105">
    <property type="component" value="Chromosome 6D"/>
</dbReference>
<reference evidence="2" key="1">
    <citation type="journal article" date="2014" name="Science">
        <title>Ancient hybridizations among the ancestral genomes of bread wheat.</title>
        <authorList>
            <consortium name="International Wheat Genome Sequencing Consortium,"/>
            <person name="Marcussen T."/>
            <person name="Sandve S.R."/>
            <person name="Heier L."/>
            <person name="Spannagl M."/>
            <person name="Pfeifer M."/>
            <person name="Jakobsen K.S."/>
            <person name="Wulff B.B."/>
            <person name="Steuernagel B."/>
            <person name="Mayer K.F."/>
            <person name="Olsen O.A."/>
        </authorList>
    </citation>
    <scope>NUCLEOTIDE SEQUENCE [LARGE SCALE GENOMIC DNA]</scope>
    <source>
        <strain evidence="2">cv. AL8/78</strain>
    </source>
</reference>
<sequence>MKFYFNSLIESGEETRWEKSYVRPNKNCNLSSWIDGCEPGWACSAGEQKVDLQDAKDIPYRADDCQACCPGFFCPHALTCMIRKLALINACQHH</sequence>
<reference evidence="1" key="3">
    <citation type="journal article" date="2017" name="Nature">
        <title>Genome sequence of the progenitor of the wheat D genome Aegilops tauschii.</title>
        <authorList>
            <person name="Luo M.C."/>
            <person name="Gu Y.Q."/>
            <person name="Puiu D."/>
            <person name="Wang H."/>
            <person name="Twardziok S.O."/>
            <person name="Deal K.R."/>
            <person name="Huo N."/>
            <person name="Zhu T."/>
            <person name="Wang L."/>
            <person name="Wang Y."/>
            <person name="McGuire P.E."/>
            <person name="Liu S."/>
            <person name="Long H."/>
            <person name="Ramasamy R.K."/>
            <person name="Rodriguez J.C."/>
            <person name="Van S.L."/>
            <person name="Yuan L."/>
            <person name="Wang Z."/>
            <person name="Xia Z."/>
            <person name="Xiao L."/>
            <person name="Anderson O.D."/>
            <person name="Ouyang S."/>
            <person name="Liang Y."/>
            <person name="Zimin A.V."/>
            <person name="Pertea G."/>
            <person name="Qi P."/>
            <person name="Bennetzen J.L."/>
            <person name="Dai X."/>
            <person name="Dawson M.W."/>
            <person name="Muller H.G."/>
            <person name="Kugler K."/>
            <person name="Rivarola-Duarte L."/>
            <person name="Spannagl M."/>
            <person name="Mayer K.F.X."/>
            <person name="Lu F.H."/>
            <person name="Bevan M.W."/>
            <person name="Leroy P."/>
            <person name="Li P."/>
            <person name="You F.M."/>
            <person name="Sun Q."/>
            <person name="Liu Z."/>
            <person name="Lyons E."/>
            <person name="Wicker T."/>
            <person name="Salzberg S.L."/>
            <person name="Devos K.M."/>
            <person name="Dvorak J."/>
        </authorList>
    </citation>
    <scope>NUCLEOTIDE SEQUENCE [LARGE SCALE GENOMIC DNA]</scope>
    <source>
        <strain evidence="1">cv. AL8/78</strain>
    </source>
</reference>
<reference evidence="2" key="2">
    <citation type="journal article" date="2017" name="Nat. Plants">
        <title>The Aegilops tauschii genome reveals multiple impacts of transposons.</title>
        <authorList>
            <person name="Zhao G."/>
            <person name="Zou C."/>
            <person name="Li K."/>
            <person name="Wang K."/>
            <person name="Li T."/>
            <person name="Gao L."/>
            <person name="Zhang X."/>
            <person name="Wang H."/>
            <person name="Yang Z."/>
            <person name="Liu X."/>
            <person name="Jiang W."/>
            <person name="Mao L."/>
            <person name="Kong X."/>
            <person name="Jiao Y."/>
            <person name="Jia J."/>
        </authorList>
    </citation>
    <scope>NUCLEOTIDE SEQUENCE [LARGE SCALE GENOMIC DNA]</scope>
    <source>
        <strain evidence="2">cv. AL8/78</strain>
    </source>
</reference>
<dbReference type="Gramene" id="AET6Gv20961700.3">
    <property type="protein sequence ID" value="AET6Gv20961700.3"/>
    <property type="gene ID" value="AET6Gv20961700"/>
</dbReference>
<proteinExistence type="predicted"/>
<dbReference type="EnsemblPlants" id="AET6Gv20961700.3">
    <property type="protein sequence ID" value="AET6Gv20961700.3"/>
    <property type="gene ID" value="AET6Gv20961700"/>
</dbReference>
<protein>
    <submittedName>
        <fullName evidence="1">Uncharacterized protein</fullName>
    </submittedName>
</protein>
<organism evidence="1 2">
    <name type="scientific">Aegilops tauschii subsp. strangulata</name>
    <name type="common">Goatgrass</name>
    <dbReference type="NCBI Taxonomy" id="200361"/>
    <lineage>
        <taxon>Eukaryota</taxon>
        <taxon>Viridiplantae</taxon>
        <taxon>Streptophyta</taxon>
        <taxon>Embryophyta</taxon>
        <taxon>Tracheophyta</taxon>
        <taxon>Spermatophyta</taxon>
        <taxon>Magnoliopsida</taxon>
        <taxon>Liliopsida</taxon>
        <taxon>Poales</taxon>
        <taxon>Poaceae</taxon>
        <taxon>BOP clade</taxon>
        <taxon>Pooideae</taxon>
        <taxon>Triticodae</taxon>
        <taxon>Triticeae</taxon>
        <taxon>Triticinae</taxon>
        <taxon>Aegilops</taxon>
    </lineage>
</organism>
<reference evidence="1" key="4">
    <citation type="submission" date="2019-03" db="UniProtKB">
        <authorList>
            <consortium name="EnsemblPlants"/>
        </authorList>
    </citation>
    <scope>IDENTIFICATION</scope>
</reference>
<evidence type="ECO:0000313" key="1">
    <source>
        <dbReference type="EnsemblPlants" id="AET6Gv20961700.3"/>
    </source>
</evidence>
<evidence type="ECO:0000313" key="2">
    <source>
        <dbReference type="Proteomes" id="UP000015105"/>
    </source>
</evidence>